<dbReference type="EMBL" id="MU277257">
    <property type="protein sequence ID" value="KAI0056837.1"/>
    <property type="molecule type" value="Genomic_DNA"/>
</dbReference>
<protein>
    <submittedName>
        <fullName evidence="1">Uncharacterized protein</fullName>
    </submittedName>
</protein>
<dbReference type="Proteomes" id="UP000814140">
    <property type="component" value="Unassembled WGS sequence"/>
</dbReference>
<reference evidence="1" key="2">
    <citation type="journal article" date="2022" name="New Phytol.">
        <title>Evolutionary transition to the ectomycorrhizal habit in the genomes of a hyperdiverse lineage of mushroom-forming fungi.</title>
        <authorList>
            <person name="Looney B."/>
            <person name="Miyauchi S."/>
            <person name="Morin E."/>
            <person name="Drula E."/>
            <person name="Courty P.E."/>
            <person name="Kohler A."/>
            <person name="Kuo A."/>
            <person name="LaButti K."/>
            <person name="Pangilinan J."/>
            <person name="Lipzen A."/>
            <person name="Riley R."/>
            <person name="Andreopoulos W."/>
            <person name="He G."/>
            <person name="Johnson J."/>
            <person name="Nolan M."/>
            <person name="Tritt A."/>
            <person name="Barry K.W."/>
            <person name="Grigoriev I.V."/>
            <person name="Nagy L.G."/>
            <person name="Hibbett D."/>
            <person name="Henrissat B."/>
            <person name="Matheny P.B."/>
            <person name="Labbe J."/>
            <person name="Martin F.M."/>
        </authorList>
    </citation>
    <scope>NUCLEOTIDE SEQUENCE</scope>
    <source>
        <strain evidence="1">HHB10654</strain>
    </source>
</reference>
<sequence length="1000" mass="110335">MFWRRGALLALFACGGARAIGQDTCVSFQPSSSSFSVVSKGKAAHVFLSSDEWPGVQLAAANFVSDIQKVTGVAPGLSNATSSSATLSSATLPILVGTLGKSSLIDQVVNNTNLDVSAIDGKWEAFLTKVVSNPLPGVSKAYVIIGADKRGTIFALYDHSEQFGVSPWYWWADVPVATHSSLFVAASGCSHGTPTVKYRGIFLNDEQPALQNWAMEKFTNGTGAALTGSPFNHFFYTKLFELMLRMKSNYLWPAQWSSAFGVDDPENQFFADWYGIVMGTSHEEPMMRSIPVEWGLFGQGPWDYNTNSQNIYNFWVEGIERAKPYEGLYTVGMRGNGDLPLGPSTNIALLEKVVSDQRQIFTNQFNGTPLTSIPQVWTLYKEVEGYYDQGMRVPDDITLMWTDDNWGNIRRYPVLSERNRTGGAGVYYHFDYVGDPRDYKWIQSTQISKVFEQMSLAVDRQATEVWVVNVGDLKPLEMATEFFIAYGWNSTRWSLTNLNTFVSSWAQREFALNTQDSIEVASIIANMTMFLSRRKPELLNSTTYSLINYREADNVLAGWNTLNESATRIYNSLSSAHKAAFFQLVYHPVQAGYTLTNMWISAGNNNMRTYQARLSANDLAEQVQALFEQDYDLEHEYHTLLDGKWDHMMDQTHVMYYYWQEVTQNTMPPVSRVSTRKPNIAGVMRIVPEGTVAAWPGDDQYQCSQGYNCPPPAISLDAFSPINSRYVDLGMGGSVPFTFTATPNVSWAKVSVASGSLSATKPEQRVEISVDWSQVSGVQIAQILLNATAKGQPPFSMPLYFTANHTRVPTSFKGFVEGNGGIAIEAAHATRNTTVGDVTWTEIPNYGRTLSGVTPWPRLGNNEANYTAGSGPSLEYDFYNFNTVGEAGNVTVTVQVSPSFNANGDDRPLGLGVQVDSETPQTTYFFPTAAPGSTPPQWDGNDGFVANGVISIIGNFTAWPGAHTLKLWMIEPAVVVQKIIIDTGGVQPSYLGPPESVVIA</sequence>
<evidence type="ECO:0000313" key="2">
    <source>
        <dbReference type="Proteomes" id="UP000814140"/>
    </source>
</evidence>
<proteinExistence type="predicted"/>
<organism evidence="1 2">
    <name type="scientific">Artomyces pyxidatus</name>
    <dbReference type="NCBI Taxonomy" id="48021"/>
    <lineage>
        <taxon>Eukaryota</taxon>
        <taxon>Fungi</taxon>
        <taxon>Dikarya</taxon>
        <taxon>Basidiomycota</taxon>
        <taxon>Agaricomycotina</taxon>
        <taxon>Agaricomycetes</taxon>
        <taxon>Russulales</taxon>
        <taxon>Auriscalpiaceae</taxon>
        <taxon>Artomyces</taxon>
    </lineage>
</organism>
<reference evidence="1" key="1">
    <citation type="submission" date="2021-03" db="EMBL/GenBank/DDBJ databases">
        <authorList>
            <consortium name="DOE Joint Genome Institute"/>
            <person name="Ahrendt S."/>
            <person name="Looney B.P."/>
            <person name="Miyauchi S."/>
            <person name="Morin E."/>
            <person name="Drula E."/>
            <person name="Courty P.E."/>
            <person name="Chicoki N."/>
            <person name="Fauchery L."/>
            <person name="Kohler A."/>
            <person name="Kuo A."/>
            <person name="Labutti K."/>
            <person name="Pangilinan J."/>
            <person name="Lipzen A."/>
            <person name="Riley R."/>
            <person name="Andreopoulos W."/>
            <person name="He G."/>
            <person name="Johnson J."/>
            <person name="Barry K.W."/>
            <person name="Grigoriev I.V."/>
            <person name="Nagy L."/>
            <person name="Hibbett D."/>
            <person name="Henrissat B."/>
            <person name="Matheny P.B."/>
            <person name="Labbe J."/>
            <person name="Martin F."/>
        </authorList>
    </citation>
    <scope>NUCLEOTIDE SEQUENCE</scope>
    <source>
        <strain evidence="1">HHB10654</strain>
    </source>
</reference>
<name>A0ACB8SKT8_9AGAM</name>
<keyword evidence="2" id="KW-1185">Reference proteome</keyword>
<accession>A0ACB8SKT8</accession>
<evidence type="ECO:0000313" key="1">
    <source>
        <dbReference type="EMBL" id="KAI0056837.1"/>
    </source>
</evidence>
<gene>
    <name evidence="1" type="ORF">BV25DRAFT_1831820</name>
</gene>
<comment type="caution">
    <text evidence="1">The sequence shown here is derived from an EMBL/GenBank/DDBJ whole genome shotgun (WGS) entry which is preliminary data.</text>
</comment>